<dbReference type="eggNOG" id="ENOG50308FF">
    <property type="taxonomic scope" value="Bacteria"/>
</dbReference>
<evidence type="ECO:0000313" key="2">
    <source>
        <dbReference type="EMBL" id="EKF51860.1"/>
    </source>
</evidence>
<organism evidence="2 3">
    <name type="scientific">Lactococcus garvieae DCC43</name>
    <dbReference type="NCBI Taxonomy" id="1231377"/>
    <lineage>
        <taxon>Bacteria</taxon>
        <taxon>Bacillati</taxon>
        <taxon>Bacillota</taxon>
        <taxon>Bacilli</taxon>
        <taxon>Lactobacillales</taxon>
        <taxon>Streptococcaceae</taxon>
        <taxon>Lactococcus</taxon>
    </lineage>
</organism>
<dbReference type="PATRIC" id="fig|1231377.3.peg.724"/>
<evidence type="ECO:0000313" key="3">
    <source>
        <dbReference type="Proteomes" id="UP000006787"/>
    </source>
</evidence>
<evidence type="ECO:0000256" key="1">
    <source>
        <dbReference type="SAM" id="Phobius"/>
    </source>
</evidence>
<dbReference type="EMBL" id="AMQS01000008">
    <property type="protein sequence ID" value="EKF51860.1"/>
    <property type="molecule type" value="Genomic_DNA"/>
</dbReference>
<comment type="caution">
    <text evidence="2">The sequence shown here is derived from an EMBL/GenBank/DDBJ whole genome shotgun (WGS) entry which is preliminary data.</text>
</comment>
<accession>K2PKF2</accession>
<dbReference type="RefSeq" id="WP_003135058.1">
    <property type="nucleotide sequence ID" value="NZ_AMQS01000008.1"/>
</dbReference>
<sequence length="134" mass="15454">MLNKAHLILYANIALFIYTLMQVSQRLLAAPNAFTTFFQNTSRTVTHFINQTLAPVAQWQNVIQVLLVFVVILLIIRFFHVGILLLEICAGLVLVDWLYQYFTHQQNLTLLYPLAVLFISLFSIRFIAKEIALI</sequence>
<gene>
    <name evidence="2" type="ORF">C426_0722</name>
</gene>
<dbReference type="Proteomes" id="UP000006787">
    <property type="component" value="Unassembled WGS sequence"/>
</dbReference>
<feature type="transmembrane region" description="Helical" evidence="1">
    <location>
        <begin position="108"/>
        <end position="128"/>
    </location>
</feature>
<feature type="transmembrane region" description="Helical" evidence="1">
    <location>
        <begin position="53"/>
        <end position="76"/>
    </location>
</feature>
<protein>
    <submittedName>
        <fullName evidence="2">Uncharacterized protein</fullName>
    </submittedName>
</protein>
<name>K2PKF2_9LACT</name>
<reference evidence="2 3" key="1">
    <citation type="journal article" date="2012" name="J. Bacteriol.">
        <title>Genome Sequence of the Bacteriocin-Producing Strain Lactococcus garvieae DCC43.</title>
        <authorList>
            <person name="Gabrielsen C."/>
            <person name="Brede D.A."/>
            <person name="Hernandez P.E."/>
            <person name="Nes I.F."/>
            <person name="Diep D.B."/>
        </authorList>
    </citation>
    <scope>NUCLEOTIDE SEQUENCE [LARGE SCALE GENOMIC DNA]</scope>
    <source>
        <strain evidence="2 3">DCC43</strain>
    </source>
</reference>
<keyword evidence="1" id="KW-0812">Transmembrane</keyword>
<dbReference type="AlphaFoldDB" id="K2PKF2"/>
<feature type="transmembrane region" description="Helical" evidence="1">
    <location>
        <begin position="83"/>
        <end position="102"/>
    </location>
</feature>
<keyword evidence="1" id="KW-1133">Transmembrane helix</keyword>
<keyword evidence="1" id="KW-0472">Membrane</keyword>
<proteinExistence type="predicted"/>